<sequence>MSNQDKLIRIAEFLEGRADCYDRLPGRSAISVIQSDVLRDVAEAIRRCSTESGNGCPECGGPHKHSGNPPGCGE</sequence>
<name>A0A0F8X0U3_9ZZZZ</name>
<evidence type="ECO:0000256" key="1">
    <source>
        <dbReference type="SAM" id="MobiDB-lite"/>
    </source>
</evidence>
<gene>
    <name evidence="2" type="ORF">LCGC14_3001390</name>
</gene>
<organism evidence="2">
    <name type="scientific">marine sediment metagenome</name>
    <dbReference type="NCBI Taxonomy" id="412755"/>
    <lineage>
        <taxon>unclassified sequences</taxon>
        <taxon>metagenomes</taxon>
        <taxon>ecological metagenomes</taxon>
    </lineage>
</organism>
<evidence type="ECO:0000313" key="2">
    <source>
        <dbReference type="EMBL" id="KKK62732.1"/>
    </source>
</evidence>
<protein>
    <submittedName>
        <fullName evidence="2">Uncharacterized protein</fullName>
    </submittedName>
</protein>
<feature type="region of interest" description="Disordered" evidence="1">
    <location>
        <begin position="51"/>
        <end position="74"/>
    </location>
</feature>
<dbReference type="AlphaFoldDB" id="A0A0F8X0U3"/>
<comment type="caution">
    <text evidence="2">The sequence shown here is derived from an EMBL/GenBank/DDBJ whole genome shotgun (WGS) entry which is preliminary data.</text>
</comment>
<proteinExistence type="predicted"/>
<reference evidence="2" key="1">
    <citation type="journal article" date="2015" name="Nature">
        <title>Complex archaea that bridge the gap between prokaryotes and eukaryotes.</title>
        <authorList>
            <person name="Spang A."/>
            <person name="Saw J.H."/>
            <person name="Jorgensen S.L."/>
            <person name="Zaremba-Niedzwiedzka K."/>
            <person name="Martijn J."/>
            <person name="Lind A.E."/>
            <person name="van Eijk R."/>
            <person name="Schleper C."/>
            <person name="Guy L."/>
            <person name="Ettema T.J."/>
        </authorList>
    </citation>
    <scope>NUCLEOTIDE SEQUENCE</scope>
</reference>
<dbReference type="EMBL" id="LAZR01061855">
    <property type="protein sequence ID" value="KKK62732.1"/>
    <property type="molecule type" value="Genomic_DNA"/>
</dbReference>
<accession>A0A0F8X0U3</accession>